<protein>
    <recommendedName>
        <fullName evidence="7">Ion transport domain-containing protein</fullName>
    </recommendedName>
</protein>
<dbReference type="GO" id="GO:0005261">
    <property type="term" value="F:monoatomic cation channel activity"/>
    <property type="evidence" value="ECO:0007669"/>
    <property type="project" value="InterPro"/>
</dbReference>
<dbReference type="GO" id="GO:0005886">
    <property type="term" value="C:plasma membrane"/>
    <property type="evidence" value="ECO:0007669"/>
    <property type="project" value="InterPro"/>
</dbReference>
<dbReference type="Gene3D" id="1.10.287.70">
    <property type="match status" value="1"/>
</dbReference>
<dbReference type="PANTHER" id="PTHR10037">
    <property type="entry name" value="VOLTAGE-GATED CATION CHANNEL CALCIUM AND SODIUM"/>
    <property type="match status" value="1"/>
</dbReference>
<dbReference type="OMA" id="VICEAVH"/>
<keyword evidence="3 6" id="KW-1133">Transmembrane helix</keyword>
<gene>
    <name evidence="8" type="ORF">THAPSDRAFT_2433</name>
</gene>
<dbReference type="eggNOG" id="KOG2301">
    <property type="taxonomic scope" value="Eukaryota"/>
</dbReference>
<keyword evidence="4 6" id="KW-0472">Membrane</keyword>
<dbReference type="Proteomes" id="UP000001449">
    <property type="component" value="Chromosome 2"/>
</dbReference>
<feature type="transmembrane region" description="Helical" evidence="6">
    <location>
        <begin position="186"/>
        <end position="206"/>
    </location>
</feature>
<reference evidence="8 9" key="2">
    <citation type="journal article" date="2008" name="Nature">
        <title>The Phaeodactylum genome reveals the evolutionary history of diatom genomes.</title>
        <authorList>
            <person name="Bowler C."/>
            <person name="Allen A.E."/>
            <person name="Badger J.H."/>
            <person name="Grimwood J."/>
            <person name="Jabbari K."/>
            <person name="Kuo A."/>
            <person name="Maheswari U."/>
            <person name="Martens C."/>
            <person name="Maumus F."/>
            <person name="Otillar R.P."/>
            <person name="Rayko E."/>
            <person name="Salamov A."/>
            <person name="Vandepoele K."/>
            <person name="Beszteri B."/>
            <person name="Gruber A."/>
            <person name="Heijde M."/>
            <person name="Katinka M."/>
            <person name="Mock T."/>
            <person name="Valentin K."/>
            <person name="Verret F."/>
            <person name="Berges J.A."/>
            <person name="Brownlee C."/>
            <person name="Cadoret J.P."/>
            <person name="Chiovitti A."/>
            <person name="Choi C.J."/>
            <person name="Coesel S."/>
            <person name="De Martino A."/>
            <person name="Detter J.C."/>
            <person name="Durkin C."/>
            <person name="Falciatore A."/>
            <person name="Fournet J."/>
            <person name="Haruta M."/>
            <person name="Huysman M.J."/>
            <person name="Jenkins B.D."/>
            <person name="Jiroutova K."/>
            <person name="Jorgensen R.E."/>
            <person name="Joubert Y."/>
            <person name="Kaplan A."/>
            <person name="Kroger N."/>
            <person name="Kroth P.G."/>
            <person name="La Roche J."/>
            <person name="Lindquist E."/>
            <person name="Lommer M."/>
            <person name="Martin-Jezequel V."/>
            <person name="Lopez P.J."/>
            <person name="Lucas S."/>
            <person name="Mangogna M."/>
            <person name="McGinnis K."/>
            <person name="Medlin L.K."/>
            <person name="Montsant A."/>
            <person name="Oudot-Le Secq M.P."/>
            <person name="Napoli C."/>
            <person name="Obornik M."/>
            <person name="Parker M.S."/>
            <person name="Petit J.L."/>
            <person name="Porcel B.M."/>
            <person name="Poulsen N."/>
            <person name="Robison M."/>
            <person name="Rychlewski L."/>
            <person name="Rynearson T.A."/>
            <person name="Schmutz J."/>
            <person name="Shapiro H."/>
            <person name="Siaut M."/>
            <person name="Stanley M."/>
            <person name="Sussman M.R."/>
            <person name="Taylor A.R."/>
            <person name="Vardi A."/>
            <person name="von Dassow P."/>
            <person name="Vyverman W."/>
            <person name="Willis A."/>
            <person name="Wyrwicz L.S."/>
            <person name="Rokhsar D.S."/>
            <person name="Weissenbach J."/>
            <person name="Armbrust E.V."/>
            <person name="Green B.R."/>
            <person name="Van de Peer Y."/>
            <person name="Grigoriev I.V."/>
        </authorList>
    </citation>
    <scope>NUCLEOTIDE SEQUENCE [LARGE SCALE GENOMIC DNA]</scope>
    <source>
        <strain evidence="8 9">CCMP1335</strain>
    </source>
</reference>
<feature type="transmembrane region" description="Helical" evidence="6">
    <location>
        <begin position="227"/>
        <end position="253"/>
    </location>
</feature>
<evidence type="ECO:0000313" key="9">
    <source>
        <dbReference type="Proteomes" id="UP000001449"/>
    </source>
</evidence>
<keyword evidence="2 6" id="KW-0812">Transmembrane</keyword>
<evidence type="ECO:0000256" key="6">
    <source>
        <dbReference type="SAM" id="Phobius"/>
    </source>
</evidence>
<dbReference type="HOGENOM" id="CLU_609060_0_0_1"/>
<dbReference type="InParanoid" id="B8BUC6"/>
<dbReference type="KEGG" id="tps:THAPSDRAFT_2433"/>
<dbReference type="Pfam" id="PF00520">
    <property type="entry name" value="Ion_trans"/>
    <property type="match status" value="1"/>
</dbReference>
<dbReference type="STRING" id="35128.B8BUC6"/>
<feature type="region of interest" description="Disordered" evidence="5">
    <location>
        <begin position="1"/>
        <end position="44"/>
    </location>
</feature>
<evidence type="ECO:0000256" key="2">
    <source>
        <dbReference type="ARBA" id="ARBA00022692"/>
    </source>
</evidence>
<accession>B8BUC6</accession>
<dbReference type="Gene3D" id="1.20.120.350">
    <property type="entry name" value="Voltage-gated potassium channels. Chain C"/>
    <property type="match status" value="1"/>
</dbReference>
<dbReference type="InterPro" id="IPR005821">
    <property type="entry name" value="Ion_trans_dom"/>
</dbReference>
<dbReference type="EMBL" id="CM000639">
    <property type="protein sequence ID" value="EED95263.1"/>
    <property type="molecule type" value="Genomic_DNA"/>
</dbReference>
<evidence type="ECO:0000313" key="8">
    <source>
        <dbReference type="EMBL" id="EED95263.1"/>
    </source>
</evidence>
<feature type="transmembrane region" description="Helical" evidence="6">
    <location>
        <begin position="332"/>
        <end position="357"/>
    </location>
</feature>
<proteinExistence type="predicted"/>
<evidence type="ECO:0000259" key="7">
    <source>
        <dbReference type="Pfam" id="PF00520"/>
    </source>
</evidence>
<dbReference type="InterPro" id="IPR027359">
    <property type="entry name" value="Volt_channel_dom_sf"/>
</dbReference>
<evidence type="ECO:0000256" key="4">
    <source>
        <dbReference type="ARBA" id="ARBA00023136"/>
    </source>
</evidence>
<dbReference type="InterPro" id="IPR043203">
    <property type="entry name" value="VGCC_Ca_Na"/>
</dbReference>
<evidence type="ECO:0000256" key="3">
    <source>
        <dbReference type="ARBA" id="ARBA00022989"/>
    </source>
</evidence>
<dbReference type="RefSeq" id="XP_002287820.1">
    <property type="nucleotide sequence ID" value="XM_002287784.1"/>
</dbReference>
<dbReference type="PaxDb" id="35128-Thaps2433"/>
<evidence type="ECO:0000256" key="1">
    <source>
        <dbReference type="ARBA" id="ARBA00004141"/>
    </source>
</evidence>
<dbReference type="PANTHER" id="PTHR10037:SF62">
    <property type="entry name" value="SODIUM CHANNEL PROTEIN 60E"/>
    <property type="match status" value="1"/>
</dbReference>
<feature type="transmembrane region" description="Helical" evidence="6">
    <location>
        <begin position="122"/>
        <end position="142"/>
    </location>
</feature>
<dbReference type="GeneID" id="7450342"/>
<evidence type="ECO:0000256" key="5">
    <source>
        <dbReference type="SAM" id="MobiDB-lite"/>
    </source>
</evidence>
<organism evidence="8 9">
    <name type="scientific">Thalassiosira pseudonana</name>
    <name type="common">Marine diatom</name>
    <name type="synonym">Cyclotella nana</name>
    <dbReference type="NCBI Taxonomy" id="35128"/>
    <lineage>
        <taxon>Eukaryota</taxon>
        <taxon>Sar</taxon>
        <taxon>Stramenopiles</taxon>
        <taxon>Ochrophyta</taxon>
        <taxon>Bacillariophyta</taxon>
        <taxon>Coscinodiscophyceae</taxon>
        <taxon>Thalassiosirophycidae</taxon>
        <taxon>Thalassiosirales</taxon>
        <taxon>Thalassiosiraceae</taxon>
        <taxon>Thalassiosira</taxon>
    </lineage>
</organism>
<sequence>MPIASAIEPRRPSYQIDTSSREGRSLQDESNQSSLPSINESHELTQTKYITYHEKGSDDEFLDNDESSQDQYNIDVRRRRSTIARRRSTMNTLATLPPEDSFRGRLLYIRDKCGDIVEDERLQIFILLCIVVNSIMFGVATFPAIKDDPSNMQVFEVVDVMFLVIFTVELAMQLTYQGVLYFKDGWLVFDLLLVVISWLSLEVFILRAFRVFRALRLVTRVELLRNVVVALFSIVPAIVGITCLLLLIMYIFAVMFTQLFKDYYEQGITSVDYFGRMDLTFFTLFQIICLVFTEELNLSNLQLFSTLSYPFTVVELQDEWSAIAYEIVAVDYWAWAIFISFVVVTAFVVMNLIIAVICEAVHVLRTAERAMLYGFDLDSDGDEVKNNDDGTDEDAVERRVREMTALLAQLEVSQQQMAKTIHFLSQALMQSESKEVEGGDPIYKANKNSQ</sequence>
<feature type="transmembrane region" description="Helical" evidence="6">
    <location>
        <begin position="154"/>
        <end position="174"/>
    </location>
</feature>
<dbReference type="SUPFAM" id="SSF81324">
    <property type="entry name" value="Voltage-gated potassium channels"/>
    <property type="match status" value="1"/>
</dbReference>
<feature type="domain" description="Ion transport" evidence="7">
    <location>
        <begin position="123"/>
        <end position="362"/>
    </location>
</feature>
<name>B8BUC6_THAPS</name>
<feature type="compositionally biased region" description="Polar residues" evidence="5">
    <location>
        <begin position="28"/>
        <end position="39"/>
    </location>
</feature>
<dbReference type="AlphaFoldDB" id="B8BUC6"/>
<keyword evidence="9" id="KW-1185">Reference proteome</keyword>
<reference evidence="8 9" key="1">
    <citation type="journal article" date="2004" name="Science">
        <title>The genome of the diatom Thalassiosira pseudonana: ecology, evolution, and metabolism.</title>
        <authorList>
            <person name="Armbrust E.V."/>
            <person name="Berges J.A."/>
            <person name="Bowler C."/>
            <person name="Green B.R."/>
            <person name="Martinez D."/>
            <person name="Putnam N.H."/>
            <person name="Zhou S."/>
            <person name="Allen A.E."/>
            <person name="Apt K.E."/>
            <person name="Bechner M."/>
            <person name="Brzezinski M.A."/>
            <person name="Chaal B.K."/>
            <person name="Chiovitti A."/>
            <person name="Davis A.K."/>
            <person name="Demarest M.S."/>
            <person name="Detter J.C."/>
            <person name="Glavina T."/>
            <person name="Goodstein D."/>
            <person name="Hadi M.Z."/>
            <person name="Hellsten U."/>
            <person name="Hildebrand M."/>
            <person name="Jenkins B.D."/>
            <person name="Jurka J."/>
            <person name="Kapitonov V.V."/>
            <person name="Kroger N."/>
            <person name="Lau W.W."/>
            <person name="Lane T.W."/>
            <person name="Larimer F.W."/>
            <person name="Lippmeier J.C."/>
            <person name="Lucas S."/>
            <person name="Medina M."/>
            <person name="Montsant A."/>
            <person name="Obornik M."/>
            <person name="Parker M.S."/>
            <person name="Palenik B."/>
            <person name="Pazour G.J."/>
            <person name="Richardson P.M."/>
            <person name="Rynearson T.A."/>
            <person name="Saito M.A."/>
            <person name="Schwartz D.C."/>
            <person name="Thamatrakoln K."/>
            <person name="Valentin K."/>
            <person name="Vardi A."/>
            <person name="Wilkerson F.P."/>
            <person name="Rokhsar D.S."/>
        </authorList>
    </citation>
    <scope>NUCLEOTIDE SEQUENCE [LARGE SCALE GENOMIC DNA]</scope>
    <source>
        <strain evidence="8 9">CCMP1335</strain>
    </source>
</reference>
<comment type="subcellular location">
    <subcellularLocation>
        <location evidence="1">Membrane</location>
        <topology evidence="1">Multi-pass membrane protein</topology>
    </subcellularLocation>
</comment>